<proteinExistence type="predicted"/>
<evidence type="ECO:0000256" key="1">
    <source>
        <dbReference type="SAM" id="MobiDB-lite"/>
    </source>
</evidence>
<sequence length="49" mass="5331">MKLYQHVPSLVSRKPLTPPRSTPVAKASPFASYAAIRAISQLAQDLARP</sequence>
<dbReference type="Proteomes" id="UP000011713">
    <property type="component" value="Unassembled WGS sequence"/>
</dbReference>
<evidence type="ECO:0000313" key="2">
    <source>
        <dbReference type="EnsemblProtists" id="HpaP813664"/>
    </source>
</evidence>
<reference evidence="2" key="2">
    <citation type="submission" date="2015-06" db="UniProtKB">
        <authorList>
            <consortium name="EnsemblProtists"/>
        </authorList>
    </citation>
    <scope>IDENTIFICATION</scope>
    <source>
        <strain evidence="2">Emoy2</strain>
    </source>
</reference>
<accession>M4C3J6</accession>
<feature type="region of interest" description="Disordered" evidence="1">
    <location>
        <begin position="1"/>
        <end position="25"/>
    </location>
</feature>
<organism evidence="2 3">
    <name type="scientific">Hyaloperonospora arabidopsidis (strain Emoy2)</name>
    <name type="common">Downy mildew agent</name>
    <name type="synonym">Peronospora arabidopsidis</name>
    <dbReference type="NCBI Taxonomy" id="559515"/>
    <lineage>
        <taxon>Eukaryota</taxon>
        <taxon>Sar</taxon>
        <taxon>Stramenopiles</taxon>
        <taxon>Oomycota</taxon>
        <taxon>Peronosporomycetes</taxon>
        <taxon>Peronosporales</taxon>
        <taxon>Peronosporaceae</taxon>
        <taxon>Hyaloperonospora</taxon>
    </lineage>
</organism>
<dbReference type="AlphaFoldDB" id="M4C3J6"/>
<protein>
    <submittedName>
        <fullName evidence="2">Uncharacterized protein</fullName>
    </submittedName>
</protein>
<dbReference type="InParanoid" id="M4C3J6"/>
<dbReference type="EMBL" id="JH598167">
    <property type="status" value="NOT_ANNOTATED_CDS"/>
    <property type="molecule type" value="Genomic_DNA"/>
</dbReference>
<dbReference type="EnsemblProtists" id="HpaT813664">
    <property type="protein sequence ID" value="HpaP813664"/>
    <property type="gene ID" value="HpaG813664"/>
</dbReference>
<name>M4C3J6_HYAAE</name>
<dbReference type="VEuPathDB" id="FungiDB:HpaG813664"/>
<evidence type="ECO:0000313" key="3">
    <source>
        <dbReference type="Proteomes" id="UP000011713"/>
    </source>
</evidence>
<dbReference type="HOGENOM" id="CLU_3145690_0_0_1"/>
<reference evidence="3" key="1">
    <citation type="journal article" date="2010" name="Science">
        <title>Signatures of adaptation to obligate biotrophy in the Hyaloperonospora arabidopsidis genome.</title>
        <authorList>
            <person name="Baxter L."/>
            <person name="Tripathy S."/>
            <person name="Ishaque N."/>
            <person name="Boot N."/>
            <person name="Cabral A."/>
            <person name="Kemen E."/>
            <person name="Thines M."/>
            <person name="Ah-Fong A."/>
            <person name="Anderson R."/>
            <person name="Badejoko W."/>
            <person name="Bittner-Eddy P."/>
            <person name="Boore J.L."/>
            <person name="Chibucos M.C."/>
            <person name="Coates M."/>
            <person name="Dehal P."/>
            <person name="Delehaunty K."/>
            <person name="Dong S."/>
            <person name="Downton P."/>
            <person name="Dumas B."/>
            <person name="Fabro G."/>
            <person name="Fronick C."/>
            <person name="Fuerstenberg S.I."/>
            <person name="Fulton L."/>
            <person name="Gaulin E."/>
            <person name="Govers F."/>
            <person name="Hughes L."/>
            <person name="Humphray S."/>
            <person name="Jiang R.H."/>
            <person name="Judelson H."/>
            <person name="Kamoun S."/>
            <person name="Kyung K."/>
            <person name="Meijer H."/>
            <person name="Minx P."/>
            <person name="Morris P."/>
            <person name="Nelson J."/>
            <person name="Phuntumart V."/>
            <person name="Qutob D."/>
            <person name="Rehmany A."/>
            <person name="Rougon-Cardoso A."/>
            <person name="Ryden P."/>
            <person name="Torto-Alalibo T."/>
            <person name="Studholme D."/>
            <person name="Wang Y."/>
            <person name="Win J."/>
            <person name="Wood J."/>
            <person name="Clifton S.W."/>
            <person name="Rogers J."/>
            <person name="Van den Ackerveken G."/>
            <person name="Jones J.D."/>
            <person name="McDowell J.M."/>
            <person name="Beynon J."/>
            <person name="Tyler B.M."/>
        </authorList>
    </citation>
    <scope>NUCLEOTIDE SEQUENCE [LARGE SCALE GENOMIC DNA]</scope>
    <source>
        <strain evidence="3">Emoy2</strain>
    </source>
</reference>
<keyword evidence="3" id="KW-1185">Reference proteome</keyword>